<dbReference type="EMBL" id="KQ947419">
    <property type="protein sequence ID" value="KUJ14912.1"/>
    <property type="molecule type" value="Genomic_DNA"/>
</dbReference>
<dbReference type="InterPro" id="IPR016215">
    <property type="entry name" value="NTA_MOA"/>
</dbReference>
<keyword evidence="3" id="KW-0560">Oxidoreductase</keyword>
<name>A0A194X532_MOLSC</name>
<dbReference type="PANTHER" id="PTHR30011">
    <property type="entry name" value="ALKANESULFONATE MONOOXYGENASE-RELATED"/>
    <property type="match status" value="1"/>
</dbReference>
<gene>
    <name evidence="3" type="ORF">LY89DRAFT_751546</name>
</gene>
<dbReference type="OrthoDB" id="8922241at2759"/>
<accession>A0A194X532</accession>
<dbReference type="KEGG" id="psco:LY89DRAFT_751546"/>
<dbReference type="AlphaFoldDB" id="A0A194X532"/>
<comment type="similarity">
    <text evidence="1">Belongs to the NtaA/SnaA/DszA monooxygenase family.</text>
</comment>
<dbReference type="PIRSF" id="PIRSF000337">
    <property type="entry name" value="NTA_MOA"/>
    <property type="match status" value="1"/>
</dbReference>
<dbReference type="InterPro" id="IPR011251">
    <property type="entry name" value="Luciferase-like_dom"/>
</dbReference>
<dbReference type="InParanoid" id="A0A194X532"/>
<dbReference type="GO" id="GO:0016705">
    <property type="term" value="F:oxidoreductase activity, acting on paired donors, with incorporation or reduction of molecular oxygen"/>
    <property type="evidence" value="ECO:0007669"/>
    <property type="project" value="InterPro"/>
</dbReference>
<dbReference type="SUPFAM" id="SSF51679">
    <property type="entry name" value="Bacterial luciferase-like"/>
    <property type="match status" value="1"/>
</dbReference>
<feature type="domain" description="Luciferase-like" evidence="2">
    <location>
        <begin position="38"/>
        <end position="335"/>
    </location>
</feature>
<dbReference type="Proteomes" id="UP000070700">
    <property type="component" value="Unassembled WGS sequence"/>
</dbReference>
<dbReference type="GO" id="GO:0004497">
    <property type="term" value="F:monooxygenase activity"/>
    <property type="evidence" value="ECO:0007669"/>
    <property type="project" value="UniProtKB-KW"/>
</dbReference>
<dbReference type="Pfam" id="PF00296">
    <property type="entry name" value="Bac_luciferase"/>
    <property type="match status" value="1"/>
</dbReference>
<dbReference type="InterPro" id="IPR036661">
    <property type="entry name" value="Luciferase-like_sf"/>
</dbReference>
<evidence type="ECO:0000313" key="4">
    <source>
        <dbReference type="Proteomes" id="UP000070700"/>
    </source>
</evidence>
<evidence type="ECO:0000259" key="2">
    <source>
        <dbReference type="Pfam" id="PF00296"/>
    </source>
</evidence>
<dbReference type="NCBIfam" id="TIGR03860">
    <property type="entry name" value="FMN_nitrolo"/>
    <property type="match status" value="1"/>
</dbReference>
<protein>
    <submittedName>
        <fullName evidence="3">Putative monooxygenase, DszA family</fullName>
    </submittedName>
</protein>
<sequence length="494" mass="54444">MPAASEQKTPRKKIHLNFFETACTGNHECAGQWSAPGDNSRTKDRLKYYIDLAKLAEKHKITCIFFADTYAGHDVYGGSMDAVLRAGTQVAQLDPLVIISAMAAVTDTLSFGVTGSTSYIPPFPPARTFSTLDHLTNGRIAWNVVTSWSKAAANAFGRELVPHDKRYEIAEEYMDVVYKLWNGSWADDSVRWDEVNRVAYEPSRIKKIEHNGEHLKLSARHQLHPSPQRTPVLFQAGTSKSGMVFAARHAEAIYIGGMIPSQATAQIKNTRALAAADGRDPSTIKFFAAISPFIGRTMEEAQAKFDLAAKHADIIGGLAQFSGYTSIDMSKYPLDEELKLDTSKPAESIVQGFLGNFVDSIETEKEPWTPRRLGMNIALGGLHPSPVGTPEMIADIIEQWIDEADIDGFNIAYVSNPGSFEDVVSLLRPVLIERGLIFEDYAVLGGTFRENLLRQLGQHALRTDHYGSKFKFEEDEAVLGKDTNGLKTKSNGAV</sequence>
<dbReference type="Gene3D" id="3.20.20.30">
    <property type="entry name" value="Luciferase-like domain"/>
    <property type="match status" value="1"/>
</dbReference>
<reference evidence="3 4" key="1">
    <citation type="submission" date="2015-10" db="EMBL/GenBank/DDBJ databases">
        <title>Full genome of DAOMC 229536 Phialocephala scopiformis, a fungal endophyte of spruce producing the potent anti-insectan compound rugulosin.</title>
        <authorList>
            <consortium name="DOE Joint Genome Institute"/>
            <person name="Walker A.K."/>
            <person name="Frasz S.L."/>
            <person name="Seifert K.A."/>
            <person name="Miller J.D."/>
            <person name="Mondo S.J."/>
            <person name="Labutti K."/>
            <person name="Lipzen A."/>
            <person name="Dockter R."/>
            <person name="Kennedy M."/>
            <person name="Grigoriev I.V."/>
            <person name="Spatafora J.W."/>
        </authorList>
    </citation>
    <scope>NUCLEOTIDE SEQUENCE [LARGE SCALE GENOMIC DNA]</scope>
    <source>
        <strain evidence="3 4">CBS 120377</strain>
    </source>
</reference>
<dbReference type="InterPro" id="IPR051260">
    <property type="entry name" value="Diverse_substr_monoxygenases"/>
</dbReference>
<organism evidence="3 4">
    <name type="scientific">Mollisia scopiformis</name>
    <name type="common">Conifer needle endophyte fungus</name>
    <name type="synonym">Phialocephala scopiformis</name>
    <dbReference type="NCBI Taxonomy" id="149040"/>
    <lineage>
        <taxon>Eukaryota</taxon>
        <taxon>Fungi</taxon>
        <taxon>Dikarya</taxon>
        <taxon>Ascomycota</taxon>
        <taxon>Pezizomycotina</taxon>
        <taxon>Leotiomycetes</taxon>
        <taxon>Helotiales</taxon>
        <taxon>Mollisiaceae</taxon>
        <taxon>Mollisia</taxon>
    </lineage>
</organism>
<keyword evidence="4" id="KW-1185">Reference proteome</keyword>
<dbReference type="PANTHER" id="PTHR30011:SF30">
    <property type="entry name" value="XENOBIOTIC COMPOUND MONOOXYGENASE, DSZA FAMILY (AFU_ORTHOLOGUE AFUA_6G01920)"/>
    <property type="match status" value="1"/>
</dbReference>
<dbReference type="RefSeq" id="XP_018069267.1">
    <property type="nucleotide sequence ID" value="XM_018221227.1"/>
</dbReference>
<evidence type="ECO:0000313" key="3">
    <source>
        <dbReference type="EMBL" id="KUJ14912.1"/>
    </source>
</evidence>
<keyword evidence="3" id="KW-0503">Monooxygenase</keyword>
<dbReference type="GeneID" id="28830953"/>
<evidence type="ECO:0000256" key="1">
    <source>
        <dbReference type="ARBA" id="ARBA00033748"/>
    </source>
</evidence>
<proteinExistence type="inferred from homology"/>